<feature type="domain" description="Fe2OG dioxygenase" evidence="2">
    <location>
        <begin position="175"/>
        <end position="291"/>
    </location>
</feature>
<protein>
    <recommendedName>
        <fullName evidence="2">Fe2OG dioxygenase domain-containing protein</fullName>
    </recommendedName>
</protein>
<keyword evidence="1" id="KW-0560">Oxidoreductase</keyword>
<organism evidence="3 4">
    <name type="scientific">Wickerhamomyces anomalus (strain ATCC 58044 / CBS 1984 / NCYC 433 / NRRL Y-366-8)</name>
    <name type="common">Yeast</name>
    <name type="synonym">Hansenula anomala</name>
    <dbReference type="NCBI Taxonomy" id="683960"/>
    <lineage>
        <taxon>Eukaryota</taxon>
        <taxon>Fungi</taxon>
        <taxon>Dikarya</taxon>
        <taxon>Ascomycota</taxon>
        <taxon>Saccharomycotina</taxon>
        <taxon>Saccharomycetes</taxon>
        <taxon>Phaffomycetales</taxon>
        <taxon>Wickerhamomycetaceae</taxon>
        <taxon>Wickerhamomyces</taxon>
    </lineage>
</organism>
<dbReference type="GO" id="GO:0016491">
    <property type="term" value="F:oxidoreductase activity"/>
    <property type="evidence" value="ECO:0007669"/>
    <property type="project" value="UniProtKB-KW"/>
</dbReference>
<dbReference type="EMBL" id="KV454208">
    <property type="protein sequence ID" value="ODQ62468.1"/>
    <property type="molecule type" value="Genomic_DNA"/>
</dbReference>
<sequence>MTAADSKENPLKVVDVASVDKETADKVLEGFSTQGFLFVDGHDFTQQEVDHFFELSETFFKKPLEEKKKLAIDKNDCGYTTFHQENLDPALQSKGDPKEAFNFGLFNFVTGDCNKDQLPDLFKDEENYEFIRKMTKKLYALSVKILELLAIGLKIDEDKGGKNWFSDRHRPNGESITSMRMLHYPPTSELDAEQQIRAGAHTDYGSITLLFQQKGQEGLELLSMDDQWRAVPFIQSNNESYAKEGKAAPIIVNIADQLSYWTNGILKSTLHRVRLPTNGSDRYSIVFFFDAENDVRLLPIPSPLVEAARTEDISTKKETDFMTSKEYSNMRFAATYVNGH</sequence>
<dbReference type="RefSeq" id="XP_019041675.1">
    <property type="nucleotide sequence ID" value="XM_019181199.1"/>
</dbReference>
<dbReference type="AlphaFoldDB" id="A0A1E3PAS3"/>
<dbReference type="GO" id="GO:0044283">
    <property type="term" value="P:small molecule biosynthetic process"/>
    <property type="evidence" value="ECO:0007669"/>
    <property type="project" value="UniProtKB-ARBA"/>
</dbReference>
<dbReference type="InterPro" id="IPR005123">
    <property type="entry name" value="Oxoglu/Fe-dep_dioxygenase_dom"/>
</dbReference>
<dbReference type="Proteomes" id="UP000094112">
    <property type="component" value="Unassembled WGS sequence"/>
</dbReference>
<name>A0A1E3PAS3_WICAA</name>
<evidence type="ECO:0000256" key="1">
    <source>
        <dbReference type="RuleBase" id="RU003682"/>
    </source>
</evidence>
<dbReference type="PANTHER" id="PTHR47990">
    <property type="entry name" value="2-OXOGLUTARATE (2OG) AND FE(II)-DEPENDENT OXYGENASE SUPERFAMILY PROTEIN-RELATED"/>
    <property type="match status" value="1"/>
</dbReference>
<proteinExistence type="inferred from homology"/>
<dbReference type="GeneID" id="30198445"/>
<dbReference type="Gene3D" id="2.60.120.330">
    <property type="entry name" value="B-lactam Antibiotic, Isopenicillin N Synthase, Chain"/>
    <property type="match status" value="1"/>
</dbReference>
<dbReference type="STRING" id="683960.A0A1E3PAS3"/>
<keyword evidence="1" id="KW-0408">Iron</keyword>
<dbReference type="InterPro" id="IPR050231">
    <property type="entry name" value="Iron_ascorbate_oxido_reductase"/>
</dbReference>
<evidence type="ECO:0000259" key="2">
    <source>
        <dbReference type="PROSITE" id="PS51471"/>
    </source>
</evidence>
<keyword evidence="1" id="KW-0479">Metal-binding</keyword>
<dbReference type="PROSITE" id="PS51471">
    <property type="entry name" value="FE2OG_OXY"/>
    <property type="match status" value="1"/>
</dbReference>
<keyword evidence="4" id="KW-1185">Reference proteome</keyword>
<comment type="similarity">
    <text evidence="1">Belongs to the iron/ascorbate-dependent oxidoreductase family.</text>
</comment>
<evidence type="ECO:0000313" key="3">
    <source>
        <dbReference type="EMBL" id="ODQ62468.1"/>
    </source>
</evidence>
<dbReference type="InterPro" id="IPR044861">
    <property type="entry name" value="IPNS-like_FE2OG_OXY"/>
</dbReference>
<dbReference type="SUPFAM" id="SSF51197">
    <property type="entry name" value="Clavaminate synthase-like"/>
    <property type="match status" value="1"/>
</dbReference>
<dbReference type="Pfam" id="PF14226">
    <property type="entry name" value="DIOX_N"/>
    <property type="match status" value="1"/>
</dbReference>
<accession>A0A1E3PAS3</accession>
<dbReference type="InterPro" id="IPR026992">
    <property type="entry name" value="DIOX_N"/>
</dbReference>
<dbReference type="GO" id="GO:0046872">
    <property type="term" value="F:metal ion binding"/>
    <property type="evidence" value="ECO:0007669"/>
    <property type="project" value="UniProtKB-KW"/>
</dbReference>
<evidence type="ECO:0000313" key="4">
    <source>
        <dbReference type="Proteomes" id="UP000094112"/>
    </source>
</evidence>
<reference evidence="3 4" key="1">
    <citation type="journal article" date="2016" name="Proc. Natl. Acad. Sci. U.S.A.">
        <title>Comparative genomics of biotechnologically important yeasts.</title>
        <authorList>
            <person name="Riley R."/>
            <person name="Haridas S."/>
            <person name="Wolfe K.H."/>
            <person name="Lopes M.R."/>
            <person name="Hittinger C.T."/>
            <person name="Goeker M."/>
            <person name="Salamov A.A."/>
            <person name="Wisecaver J.H."/>
            <person name="Long T.M."/>
            <person name="Calvey C.H."/>
            <person name="Aerts A.L."/>
            <person name="Barry K.W."/>
            <person name="Choi C."/>
            <person name="Clum A."/>
            <person name="Coughlan A.Y."/>
            <person name="Deshpande S."/>
            <person name="Douglass A.P."/>
            <person name="Hanson S.J."/>
            <person name="Klenk H.-P."/>
            <person name="LaButti K.M."/>
            <person name="Lapidus A."/>
            <person name="Lindquist E.A."/>
            <person name="Lipzen A.M."/>
            <person name="Meier-Kolthoff J.P."/>
            <person name="Ohm R.A."/>
            <person name="Otillar R.P."/>
            <person name="Pangilinan J.L."/>
            <person name="Peng Y."/>
            <person name="Rokas A."/>
            <person name="Rosa C.A."/>
            <person name="Scheuner C."/>
            <person name="Sibirny A.A."/>
            <person name="Slot J.C."/>
            <person name="Stielow J.B."/>
            <person name="Sun H."/>
            <person name="Kurtzman C.P."/>
            <person name="Blackwell M."/>
            <person name="Grigoriev I.V."/>
            <person name="Jeffries T.W."/>
        </authorList>
    </citation>
    <scope>NUCLEOTIDE SEQUENCE [LARGE SCALE GENOMIC DNA]</scope>
    <source>
        <strain evidence="4">ATCC 58044 / CBS 1984 / NCYC 433 / NRRL Y-366-8</strain>
    </source>
</reference>
<dbReference type="Pfam" id="PF03171">
    <property type="entry name" value="2OG-FeII_Oxy"/>
    <property type="match status" value="1"/>
</dbReference>
<gene>
    <name evidence="3" type="ORF">WICANDRAFT_25884</name>
</gene>
<dbReference type="InterPro" id="IPR027443">
    <property type="entry name" value="IPNS-like_sf"/>
</dbReference>
<dbReference type="OrthoDB" id="288590at2759"/>